<dbReference type="EMBL" id="JBFXLR010000045">
    <property type="protein sequence ID" value="KAL2843566.1"/>
    <property type="molecule type" value="Genomic_DNA"/>
</dbReference>
<evidence type="ECO:0000313" key="2">
    <source>
        <dbReference type="EMBL" id="KAL2843566.1"/>
    </source>
</evidence>
<proteinExistence type="predicted"/>
<dbReference type="GeneID" id="98151897"/>
<name>A0ABR4JUR0_9EURO</name>
<keyword evidence="3" id="KW-1185">Reference proteome</keyword>
<comment type="caution">
    <text evidence="2">The sequence shown here is derived from an EMBL/GenBank/DDBJ whole genome shotgun (WGS) entry which is preliminary data.</text>
</comment>
<dbReference type="Proteomes" id="UP001610444">
    <property type="component" value="Unassembled WGS sequence"/>
</dbReference>
<protein>
    <submittedName>
        <fullName evidence="2">Uncharacterized protein</fullName>
    </submittedName>
</protein>
<feature type="region of interest" description="Disordered" evidence="1">
    <location>
        <begin position="1"/>
        <end position="27"/>
    </location>
</feature>
<dbReference type="RefSeq" id="XP_070895691.1">
    <property type="nucleotide sequence ID" value="XM_071036733.1"/>
</dbReference>
<gene>
    <name evidence="2" type="ORF">BJX68DRAFT_154839</name>
</gene>
<accession>A0ABR4JUR0</accession>
<evidence type="ECO:0000256" key="1">
    <source>
        <dbReference type="SAM" id="MobiDB-lite"/>
    </source>
</evidence>
<sequence length="97" mass="10981">MTDRLLVPGESPKRGTQGEQGNLRHPGFAHTQEAPAARAHPQLISRPRHWSRIRRRPPHWFRNTTPRHRCISRPAITVEEGGISVLAGLVLQPKTVF</sequence>
<organism evidence="2 3">
    <name type="scientific">Aspergillus pseudodeflectus</name>
    <dbReference type="NCBI Taxonomy" id="176178"/>
    <lineage>
        <taxon>Eukaryota</taxon>
        <taxon>Fungi</taxon>
        <taxon>Dikarya</taxon>
        <taxon>Ascomycota</taxon>
        <taxon>Pezizomycotina</taxon>
        <taxon>Eurotiomycetes</taxon>
        <taxon>Eurotiomycetidae</taxon>
        <taxon>Eurotiales</taxon>
        <taxon>Aspergillaceae</taxon>
        <taxon>Aspergillus</taxon>
        <taxon>Aspergillus subgen. Nidulantes</taxon>
    </lineage>
</organism>
<reference evidence="2 3" key="1">
    <citation type="submission" date="2024-07" db="EMBL/GenBank/DDBJ databases">
        <title>Section-level genome sequencing and comparative genomics of Aspergillus sections Usti and Cavernicolus.</title>
        <authorList>
            <consortium name="Lawrence Berkeley National Laboratory"/>
            <person name="Nybo J.L."/>
            <person name="Vesth T.C."/>
            <person name="Theobald S."/>
            <person name="Frisvad J.C."/>
            <person name="Larsen T.O."/>
            <person name="Kjaerboelling I."/>
            <person name="Rothschild-Mancinelli K."/>
            <person name="Lyhne E.K."/>
            <person name="Kogle M.E."/>
            <person name="Barry K."/>
            <person name="Clum A."/>
            <person name="Na H."/>
            <person name="Ledsgaard L."/>
            <person name="Lin J."/>
            <person name="Lipzen A."/>
            <person name="Kuo A."/>
            <person name="Riley R."/>
            <person name="Mondo S."/>
            <person name="LaButti K."/>
            <person name="Haridas S."/>
            <person name="Pangalinan J."/>
            <person name="Salamov A.A."/>
            <person name="Simmons B.A."/>
            <person name="Magnuson J.K."/>
            <person name="Chen J."/>
            <person name="Drula E."/>
            <person name="Henrissat B."/>
            <person name="Wiebenga A."/>
            <person name="Lubbers R.J."/>
            <person name="Gomes A.C."/>
            <person name="Macurrencykelacurrency M.R."/>
            <person name="Stajich J."/>
            <person name="Grigoriev I.V."/>
            <person name="Mortensen U.H."/>
            <person name="De vries R.P."/>
            <person name="Baker S.E."/>
            <person name="Andersen M.R."/>
        </authorList>
    </citation>
    <scope>NUCLEOTIDE SEQUENCE [LARGE SCALE GENOMIC DNA]</scope>
    <source>
        <strain evidence="2 3">CBS 756.74</strain>
    </source>
</reference>
<evidence type="ECO:0000313" key="3">
    <source>
        <dbReference type="Proteomes" id="UP001610444"/>
    </source>
</evidence>